<dbReference type="AlphaFoldDB" id="A0A6P2D7F0"/>
<dbReference type="KEGG" id="gms:SOIL9_23440"/>
<organism evidence="3 4">
    <name type="scientific">Gemmata massiliana</name>
    <dbReference type="NCBI Taxonomy" id="1210884"/>
    <lineage>
        <taxon>Bacteria</taxon>
        <taxon>Pseudomonadati</taxon>
        <taxon>Planctomycetota</taxon>
        <taxon>Planctomycetia</taxon>
        <taxon>Gemmatales</taxon>
        <taxon>Gemmataceae</taxon>
        <taxon>Gemmata</taxon>
    </lineage>
</organism>
<evidence type="ECO:0000313" key="4">
    <source>
        <dbReference type="Proteomes" id="UP000464178"/>
    </source>
</evidence>
<gene>
    <name evidence="3" type="ORF">SOIL9_23440</name>
</gene>
<feature type="region of interest" description="Disordered" evidence="1">
    <location>
        <begin position="226"/>
        <end position="258"/>
    </location>
</feature>
<dbReference type="InterPro" id="IPR018768">
    <property type="entry name" value="DUF2344"/>
</dbReference>
<dbReference type="NCBIfam" id="TIGR03936">
    <property type="entry name" value="sam_1_link_chp"/>
    <property type="match status" value="1"/>
</dbReference>
<dbReference type="EMBL" id="LR593886">
    <property type="protein sequence ID" value="VTR95370.1"/>
    <property type="molecule type" value="Genomic_DNA"/>
</dbReference>
<feature type="region of interest" description="Disordered" evidence="1">
    <location>
        <begin position="270"/>
        <end position="294"/>
    </location>
</feature>
<accession>A0A6P2D7F0</accession>
<keyword evidence="4" id="KW-1185">Reference proteome</keyword>
<reference evidence="3 4" key="1">
    <citation type="submission" date="2019-05" db="EMBL/GenBank/DDBJ databases">
        <authorList>
            <consortium name="Science for Life Laboratories"/>
        </authorList>
    </citation>
    <scope>NUCLEOTIDE SEQUENCE [LARGE SCALE GENOMIC DNA]</scope>
    <source>
        <strain evidence="3">Soil9</strain>
    </source>
</reference>
<feature type="domain" description="DUF2344" evidence="2">
    <location>
        <begin position="5"/>
        <end position="169"/>
    </location>
</feature>
<proteinExistence type="predicted"/>
<evidence type="ECO:0000313" key="3">
    <source>
        <dbReference type="EMBL" id="VTR95370.1"/>
    </source>
</evidence>
<evidence type="ECO:0000259" key="2">
    <source>
        <dbReference type="Pfam" id="PF10105"/>
    </source>
</evidence>
<dbReference type="Pfam" id="PF10105">
    <property type="entry name" value="DUF2344"/>
    <property type="match status" value="1"/>
</dbReference>
<dbReference type="Proteomes" id="UP000464178">
    <property type="component" value="Chromosome"/>
</dbReference>
<sequence length="294" mass="32088">MLGDKFRFRFTKSGTLRLVSHHDLMRCSERMLRRAAVPFKSTAGFHPTPRLVFALSLPLGVIGCDEVVELELTEPRDSDQLFSALNAQAPTGLVFTRVAPVPMKATARVRRVVYELPLPGDRVAGVEAAVTALMAEPKVWVERLRPSPKRLNIRPYFRNVSVERRSTPDSTTERCLHLDLWVTQTGSARADELLRLLHIEDLIDNGAVLERTVVEIRDEVATIDSARDPADGPLQTGPTGAFGFGTDEPPDGPADSVPLTGAEAAALAARLDEEANQQPLETGWGASPNGPVVE</sequence>
<dbReference type="RefSeq" id="WP_162669792.1">
    <property type="nucleotide sequence ID" value="NZ_LR593886.1"/>
</dbReference>
<name>A0A6P2D7F0_9BACT</name>
<protein>
    <recommendedName>
        <fullName evidence="2">DUF2344 domain-containing protein</fullName>
    </recommendedName>
</protein>
<evidence type="ECO:0000256" key="1">
    <source>
        <dbReference type="SAM" id="MobiDB-lite"/>
    </source>
</evidence>